<name>A0A382V1P7_9ZZZZ</name>
<dbReference type="AlphaFoldDB" id="A0A382V1P7"/>
<evidence type="ECO:0000313" key="2">
    <source>
        <dbReference type="EMBL" id="SVD40412.1"/>
    </source>
</evidence>
<feature type="non-terminal residue" evidence="2">
    <location>
        <position position="41"/>
    </location>
</feature>
<accession>A0A382V1P7</accession>
<sequence length="41" mass="4290">MAIGIGKAGRQARRKARKDARLVSSSSQDGNSLTGGAFNQK</sequence>
<feature type="compositionally biased region" description="Polar residues" evidence="1">
    <location>
        <begin position="23"/>
        <end position="41"/>
    </location>
</feature>
<reference evidence="2" key="1">
    <citation type="submission" date="2018-05" db="EMBL/GenBank/DDBJ databases">
        <authorList>
            <person name="Lanie J.A."/>
            <person name="Ng W.-L."/>
            <person name="Kazmierczak K.M."/>
            <person name="Andrzejewski T.M."/>
            <person name="Davidsen T.M."/>
            <person name="Wayne K.J."/>
            <person name="Tettelin H."/>
            <person name="Glass J.I."/>
            <person name="Rusch D."/>
            <person name="Podicherti R."/>
            <person name="Tsui H.-C.T."/>
            <person name="Winkler M.E."/>
        </authorList>
    </citation>
    <scope>NUCLEOTIDE SEQUENCE</scope>
</reference>
<organism evidence="2">
    <name type="scientific">marine metagenome</name>
    <dbReference type="NCBI Taxonomy" id="408172"/>
    <lineage>
        <taxon>unclassified sequences</taxon>
        <taxon>metagenomes</taxon>
        <taxon>ecological metagenomes</taxon>
    </lineage>
</organism>
<feature type="region of interest" description="Disordered" evidence="1">
    <location>
        <begin position="1"/>
        <end position="41"/>
    </location>
</feature>
<proteinExistence type="predicted"/>
<dbReference type="EMBL" id="UINC01148492">
    <property type="protein sequence ID" value="SVD40412.1"/>
    <property type="molecule type" value="Genomic_DNA"/>
</dbReference>
<protein>
    <submittedName>
        <fullName evidence="2">Uncharacterized protein</fullName>
    </submittedName>
</protein>
<gene>
    <name evidence="2" type="ORF">METZ01_LOCUS393266</name>
</gene>
<evidence type="ECO:0000256" key="1">
    <source>
        <dbReference type="SAM" id="MobiDB-lite"/>
    </source>
</evidence>